<name>A0A1I3YB78_9HYPH</name>
<proteinExistence type="predicted"/>
<gene>
    <name evidence="1" type="ORF">SAMN04488125_101123</name>
</gene>
<dbReference type="AlphaFoldDB" id="A0A1I3YB78"/>
<dbReference type="EMBL" id="FOSV01000001">
    <property type="protein sequence ID" value="SFK29124.1"/>
    <property type="molecule type" value="Genomic_DNA"/>
</dbReference>
<reference evidence="2" key="1">
    <citation type="submission" date="2016-10" db="EMBL/GenBank/DDBJ databases">
        <authorList>
            <person name="Varghese N."/>
            <person name="Submissions S."/>
        </authorList>
    </citation>
    <scope>NUCLEOTIDE SEQUENCE [LARGE SCALE GENOMIC DNA]</scope>
    <source>
        <strain evidence="2">CGMCC 1.6474</strain>
    </source>
</reference>
<protein>
    <submittedName>
        <fullName evidence="1">Uncharacterized protein</fullName>
    </submittedName>
</protein>
<evidence type="ECO:0000313" key="2">
    <source>
        <dbReference type="Proteomes" id="UP000198804"/>
    </source>
</evidence>
<accession>A0A1I3YB78</accession>
<evidence type="ECO:0000313" key="1">
    <source>
        <dbReference type="EMBL" id="SFK29124.1"/>
    </source>
</evidence>
<organism evidence="1 2">
    <name type="scientific">Methylorubrum salsuginis</name>
    <dbReference type="NCBI Taxonomy" id="414703"/>
    <lineage>
        <taxon>Bacteria</taxon>
        <taxon>Pseudomonadati</taxon>
        <taxon>Pseudomonadota</taxon>
        <taxon>Alphaproteobacteria</taxon>
        <taxon>Hyphomicrobiales</taxon>
        <taxon>Methylobacteriaceae</taxon>
        <taxon>Methylorubrum</taxon>
    </lineage>
</organism>
<dbReference type="Proteomes" id="UP000198804">
    <property type="component" value="Unassembled WGS sequence"/>
</dbReference>
<keyword evidence="2" id="KW-1185">Reference proteome</keyword>
<sequence>MYEGLTLRKVRNTRIVASQWATRIVQVDRISEKTNELVFQR</sequence>